<dbReference type="AlphaFoldDB" id="A0A2M9H6C5"/>
<dbReference type="EMBL" id="PEBI01000006">
    <property type="protein sequence ID" value="PJM72370.1"/>
    <property type="molecule type" value="Genomic_DNA"/>
</dbReference>
<sequence length="354" mass="41336">MDTSQEKAHHMSKEHALTPEQERTCERLLDKSQEAFILAIELFNRPTIRYRVEGCAFFLCNAWELMLKAYIAKRDGYRAIFYPGNNRTLALEDCLKKVMTNDKDPVRANVESIGELRNTSTHFVVEEYEITYGPIFQANIRNYDDRLRTYHGIEICDRIPDNYLVLSVNRTDLDGQSIRAKYTPEVAERLLSTQNAIDARSAEESNMKYAAYFRTEFMLSKKDGIPIRVDNSADSTARIISRTVDPTQRYPFRMKEVLSLVNRQLRKRHIRFTSRGDQDARFNNWHFSLFSKCYGMKQDERFAFNRASPAENRAGHPYYIYSNATVDFIVGEIAKDPEHIVEKLNRKVQGRKHD</sequence>
<feature type="region of interest" description="Disordered" evidence="1">
    <location>
        <begin position="1"/>
        <end position="21"/>
    </location>
</feature>
<name>A0A2M9H6C5_9BIFI</name>
<evidence type="ECO:0000259" key="2">
    <source>
        <dbReference type="Pfam" id="PF12358"/>
    </source>
</evidence>
<keyword evidence="5" id="KW-1185">Reference proteome</keyword>
<proteinExistence type="predicted"/>
<evidence type="ECO:0000259" key="3">
    <source>
        <dbReference type="Pfam" id="PF18740"/>
    </source>
</evidence>
<comment type="caution">
    <text evidence="4">The sequence shown here is derived from an EMBL/GenBank/DDBJ whole genome shotgun (WGS) entry which is preliminary data.</text>
</comment>
<accession>A0A2M9H6C5</accession>
<protein>
    <submittedName>
        <fullName evidence="4">Uncharacterized protein</fullName>
    </submittedName>
</protein>
<gene>
    <name evidence="4" type="ORF">CS006_10565</name>
</gene>
<dbReference type="Pfam" id="PF12358">
    <property type="entry name" value="DUF3644"/>
    <property type="match status" value="1"/>
</dbReference>
<dbReference type="OrthoDB" id="1551227at2"/>
<feature type="domain" description="DUF3644" evidence="2">
    <location>
        <begin position="27"/>
        <end position="198"/>
    </location>
</feature>
<dbReference type="Proteomes" id="UP000229095">
    <property type="component" value="Unassembled WGS sequence"/>
</dbReference>
<evidence type="ECO:0000313" key="5">
    <source>
        <dbReference type="Proteomes" id="UP000229095"/>
    </source>
</evidence>
<dbReference type="InterPro" id="IPR022104">
    <property type="entry name" value="DUF3644"/>
</dbReference>
<feature type="domain" description="EC042-2821-like Restriction Endonuclease-like" evidence="3">
    <location>
        <begin position="245"/>
        <end position="344"/>
    </location>
</feature>
<dbReference type="InterPro" id="IPR049530">
    <property type="entry name" value="EC042_2821"/>
</dbReference>
<dbReference type="Pfam" id="PF18740">
    <property type="entry name" value="EC042_2821"/>
    <property type="match status" value="1"/>
</dbReference>
<organism evidence="4 5">
    <name type="scientific">Bifidobacterium primatium</name>
    <dbReference type="NCBI Taxonomy" id="2045438"/>
    <lineage>
        <taxon>Bacteria</taxon>
        <taxon>Bacillati</taxon>
        <taxon>Actinomycetota</taxon>
        <taxon>Actinomycetes</taxon>
        <taxon>Bifidobacteriales</taxon>
        <taxon>Bifidobacteriaceae</taxon>
        <taxon>Bifidobacterium</taxon>
    </lineage>
</organism>
<reference evidence="4 5" key="1">
    <citation type="submission" date="2017-10" db="EMBL/GenBank/DDBJ databases">
        <title>Draft genome sequences of strains TRE 1, TRE 9, TRE H and TRI 7, isolated from tamarins, belonging to four potential novel Bifidobacterium species.</title>
        <authorList>
            <person name="Mattarelli P."/>
            <person name="Modesto M."/>
            <person name="Puglisi E."/>
            <person name="Morelli L."/>
            <person name="Spezio C."/>
            <person name="Bonetti A."/>
            <person name="Sandri C."/>
        </authorList>
    </citation>
    <scope>NUCLEOTIDE SEQUENCE [LARGE SCALE GENOMIC DNA]</scope>
    <source>
        <strain evidence="5">TRE1</strain>
    </source>
</reference>
<evidence type="ECO:0000256" key="1">
    <source>
        <dbReference type="SAM" id="MobiDB-lite"/>
    </source>
</evidence>
<evidence type="ECO:0000313" key="4">
    <source>
        <dbReference type="EMBL" id="PJM72370.1"/>
    </source>
</evidence>